<dbReference type="GO" id="GO:0005248">
    <property type="term" value="F:voltage-gated sodium channel activity"/>
    <property type="evidence" value="ECO:0007669"/>
    <property type="project" value="TreeGrafter"/>
</dbReference>
<evidence type="ECO:0000256" key="2">
    <source>
        <dbReference type="ARBA" id="ARBA00022692"/>
    </source>
</evidence>
<gene>
    <name evidence="8" type="primary">Cacna1b</name>
    <name evidence="8" type="ORF">AK812_SmicGene20368</name>
</gene>
<dbReference type="Gene3D" id="1.20.120.350">
    <property type="entry name" value="Voltage-gated potassium channels. Chain C"/>
    <property type="match status" value="1"/>
</dbReference>
<name>A0A1Q9DQ88_SYMMI</name>
<dbReference type="PROSITE" id="PS50222">
    <property type="entry name" value="EF_HAND_2"/>
    <property type="match status" value="2"/>
</dbReference>
<dbReference type="PANTHER" id="PTHR10037:SF62">
    <property type="entry name" value="SODIUM CHANNEL PROTEIN 60E"/>
    <property type="match status" value="1"/>
</dbReference>
<dbReference type="CDD" id="cd00051">
    <property type="entry name" value="EFh"/>
    <property type="match status" value="1"/>
</dbReference>
<evidence type="ECO:0000313" key="9">
    <source>
        <dbReference type="Proteomes" id="UP000186817"/>
    </source>
</evidence>
<evidence type="ECO:0000259" key="7">
    <source>
        <dbReference type="PROSITE" id="PS50222"/>
    </source>
</evidence>
<keyword evidence="4 6" id="KW-1133">Transmembrane helix</keyword>
<dbReference type="PROSITE" id="PS00018">
    <property type="entry name" value="EF_HAND_1"/>
    <property type="match status" value="2"/>
</dbReference>
<dbReference type="GO" id="GO:0005509">
    <property type="term" value="F:calcium ion binding"/>
    <property type="evidence" value="ECO:0007669"/>
    <property type="project" value="InterPro"/>
</dbReference>
<keyword evidence="9" id="KW-1185">Reference proteome</keyword>
<dbReference type="AlphaFoldDB" id="A0A1Q9DQ88"/>
<dbReference type="Pfam" id="PF00520">
    <property type="entry name" value="Ion_trans"/>
    <property type="match status" value="1"/>
</dbReference>
<dbReference type="OrthoDB" id="10287561at2759"/>
<feature type="domain" description="EF-hand" evidence="7">
    <location>
        <begin position="769"/>
        <end position="804"/>
    </location>
</feature>
<dbReference type="SUPFAM" id="SSF47473">
    <property type="entry name" value="EF-hand"/>
    <property type="match status" value="1"/>
</dbReference>
<protein>
    <submittedName>
        <fullName evidence="8">Voltage-dependent N-type calcium channel subunit alpha-1B</fullName>
    </submittedName>
</protein>
<evidence type="ECO:0000256" key="5">
    <source>
        <dbReference type="ARBA" id="ARBA00023136"/>
    </source>
</evidence>
<accession>A0A1Q9DQ88</accession>
<feature type="transmembrane region" description="Helical" evidence="6">
    <location>
        <begin position="650"/>
        <end position="676"/>
    </location>
</feature>
<dbReference type="InterPro" id="IPR005821">
    <property type="entry name" value="Ion_trans_dom"/>
</dbReference>
<sequence length="846" mass="94969">MTHQQIEKHLNTNNLSPEEARKMAGKCNFLTGRLLGKVGRAPLKALYARANSFSHQLDKPTRSSLMALRDIILQCQPMTIPRNPTFRAYSVIYTDAYFKLRGTVYRPGDENLPQWDSRQTSDIENGWAALCFHQGDVHKGAYFQGRLPSVLLRQFSADQAFIYFLEAWAAILAPMTWLDHFYIQCCDNEASRHALIKGVGKHQPLNCLIGRGIIVEGLLTGFDDVQGVQPIHEFLRTAAGKVVSNLSFLYFQGVHHMIGCWPGILKPILAQVDCGWTCSWRLIIEMNGVGVFESSLCQTPLAPDVIDAILLVQKQQLSSLDAIRQLHAQHKEWQKSIQDVLRLAQPTQDVSRVSDLQAAQVEEAADLLEMVPASEAQARNGADSPKSQRRTSVYGKLFRGSSGATRSVAANMQQHLSFSWWPSHWPPSWFEQLIEQAKQPPTKDGTVWSSLRVWAQGVVSKRSFEYLIGVLIFAHLILQGVETELELRDSWQDSGDQDYTDYTDAFFTIKVVDLLFFVLFSFEIVLRFVGGGLGFFFNAWFLLDTLLILTGLVASVDSLLGGSAVLGKTVRGLRLIRLGRAAKMTRKFQVLWPLINGLLNSAKLMISVFVILALFIYIFACLGVELISMDEDLREGIGKNETKDLIDNHFATLPLTMLTLVQFITLDSVAAIYLPLMRVKPLLAFYVVPILLILPITLMNLVTAVLVEHGLEHAQEEAMELKAMKSKYAKESALQLGSLFQELDHDGNGQITRAELNLVPVPKELFDVLFVDDLSDVFDMLDVDSTGTLSKDEFVDGILQMITRQTPVETLQMVQMLQSLRKTVQTISQRLSSIEADVVDFRLYQL</sequence>
<evidence type="ECO:0000256" key="4">
    <source>
        <dbReference type="ARBA" id="ARBA00022989"/>
    </source>
</evidence>
<dbReference type="InterPro" id="IPR002048">
    <property type="entry name" value="EF_hand_dom"/>
</dbReference>
<feature type="domain" description="EF-hand" evidence="7">
    <location>
        <begin position="731"/>
        <end position="766"/>
    </location>
</feature>
<evidence type="ECO:0000313" key="8">
    <source>
        <dbReference type="EMBL" id="OLP97331.1"/>
    </source>
</evidence>
<dbReference type="SMART" id="SM00054">
    <property type="entry name" value="EFh"/>
    <property type="match status" value="2"/>
</dbReference>
<dbReference type="InterPro" id="IPR018247">
    <property type="entry name" value="EF_Hand_1_Ca_BS"/>
</dbReference>
<dbReference type="SUPFAM" id="SSF81324">
    <property type="entry name" value="Voltage-gated potassium channels"/>
    <property type="match status" value="1"/>
</dbReference>
<dbReference type="InterPro" id="IPR027359">
    <property type="entry name" value="Volt_channel_dom_sf"/>
</dbReference>
<evidence type="ECO:0000256" key="3">
    <source>
        <dbReference type="ARBA" id="ARBA00022837"/>
    </source>
</evidence>
<feature type="transmembrane region" description="Helical" evidence="6">
    <location>
        <begin position="505"/>
        <end position="526"/>
    </location>
</feature>
<evidence type="ECO:0000256" key="6">
    <source>
        <dbReference type="SAM" id="Phobius"/>
    </source>
</evidence>
<keyword evidence="2 6" id="KW-0812">Transmembrane</keyword>
<comment type="caution">
    <text evidence="8">The sequence shown here is derived from an EMBL/GenBank/DDBJ whole genome shotgun (WGS) entry which is preliminary data.</text>
</comment>
<feature type="transmembrane region" description="Helical" evidence="6">
    <location>
        <begin position="682"/>
        <end position="707"/>
    </location>
</feature>
<dbReference type="Gene3D" id="1.10.287.70">
    <property type="match status" value="1"/>
</dbReference>
<comment type="subcellular location">
    <subcellularLocation>
        <location evidence="1">Membrane</location>
        <topology evidence="1">Multi-pass membrane protein</topology>
    </subcellularLocation>
</comment>
<dbReference type="EMBL" id="LSRX01000438">
    <property type="protein sequence ID" value="OLP97331.1"/>
    <property type="molecule type" value="Genomic_DNA"/>
</dbReference>
<dbReference type="Gene3D" id="1.10.238.10">
    <property type="entry name" value="EF-hand"/>
    <property type="match status" value="1"/>
</dbReference>
<reference evidence="8 9" key="1">
    <citation type="submission" date="2016-02" db="EMBL/GenBank/DDBJ databases">
        <title>Genome analysis of coral dinoflagellate symbionts highlights evolutionary adaptations to a symbiotic lifestyle.</title>
        <authorList>
            <person name="Aranda M."/>
            <person name="Li Y."/>
            <person name="Liew Y.J."/>
            <person name="Baumgarten S."/>
            <person name="Simakov O."/>
            <person name="Wilson M."/>
            <person name="Piel J."/>
            <person name="Ashoor H."/>
            <person name="Bougouffa S."/>
            <person name="Bajic V.B."/>
            <person name="Ryu T."/>
            <person name="Ravasi T."/>
            <person name="Bayer T."/>
            <person name="Micklem G."/>
            <person name="Kim H."/>
            <person name="Bhak J."/>
            <person name="Lajeunesse T.C."/>
            <person name="Voolstra C.R."/>
        </authorList>
    </citation>
    <scope>NUCLEOTIDE SEQUENCE [LARGE SCALE GENOMIC DNA]</scope>
    <source>
        <strain evidence="8 9">CCMP2467</strain>
    </source>
</reference>
<dbReference type="Pfam" id="PF13202">
    <property type="entry name" value="EF-hand_5"/>
    <property type="match status" value="1"/>
</dbReference>
<organism evidence="8 9">
    <name type="scientific">Symbiodinium microadriaticum</name>
    <name type="common">Dinoflagellate</name>
    <name type="synonym">Zooxanthella microadriatica</name>
    <dbReference type="NCBI Taxonomy" id="2951"/>
    <lineage>
        <taxon>Eukaryota</taxon>
        <taxon>Sar</taxon>
        <taxon>Alveolata</taxon>
        <taxon>Dinophyceae</taxon>
        <taxon>Suessiales</taxon>
        <taxon>Symbiodiniaceae</taxon>
        <taxon>Symbiodinium</taxon>
    </lineage>
</organism>
<feature type="transmembrane region" description="Helical" evidence="6">
    <location>
        <begin position="604"/>
        <end position="629"/>
    </location>
</feature>
<dbReference type="PANTHER" id="PTHR10037">
    <property type="entry name" value="VOLTAGE-GATED CATION CHANNEL CALCIUM AND SODIUM"/>
    <property type="match status" value="1"/>
</dbReference>
<keyword evidence="5 6" id="KW-0472">Membrane</keyword>
<keyword evidence="3" id="KW-0106">Calcium</keyword>
<dbReference type="Proteomes" id="UP000186817">
    <property type="component" value="Unassembled WGS sequence"/>
</dbReference>
<dbReference type="GO" id="GO:0001518">
    <property type="term" value="C:voltage-gated sodium channel complex"/>
    <property type="evidence" value="ECO:0007669"/>
    <property type="project" value="TreeGrafter"/>
</dbReference>
<dbReference type="InterPro" id="IPR043203">
    <property type="entry name" value="VGCC_Ca_Na"/>
</dbReference>
<proteinExistence type="predicted"/>
<evidence type="ECO:0000256" key="1">
    <source>
        <dbReference type="ARBA" id="ARBA00004141"/>
    </source>
</evidence>
<dbReference type="InterPro" id="IPR011992">
    <property type="entry name" value="EF-hand-dom_pair"/>
</dbReference>